<reference evidence="1 2" key="1">
    <citation type="journal article" date="2005" name="PLoS Biol.">
        <title>The genomes of Oryza sativa: a history of duplications.</title>
        <authorList>
            <person name="Yu J."/>
            <person name="Wang J."/>
            <person name="Lin W."/>
            <person name="Li S."/>
            <person name="Li H."/>
            <person name="Zhou J."/>
            <person name="Ni P."/>
            <person name="Dong W."/>
            <person name="Hu S."/>
            <person name="Zeng C."/>
            <person name="Zhang J."/>
            <person name="Zhang Y."/>
            <person name="Li R."/>
            <person name="Xu Z."/>
            <person name="Li S."/>
            <person name="Li X."/>
            <person name="Zheng H."/>
            <person name="Cong L."/>
            <person name="Lin L."/>
            <person name="Yin J."/>
            <person name="Geng J."/>
            <person name="Li G."/>
            <person name="Shi J."/>
            <person name="Liu J."/>
            <person name="Lv H."/>
            <person name="Li J."/>
            <person name="Wang J."/>
            <person name="Deng Y."/>
            <person name="Ran L."/>
            <person name="Shi X."/>
            <person name="Wang X."/>
            <person name="Wu Q."/>
            <person name="Li C."/>
            <person name="Ren X."/>
            <person name="Wang J."/>
            <person name="Wang X."/>
            <person name="Li D."/>
            <person name="Liu D."/>
            <person name="Zhang X."/>
            <person name="Ji Z."/>
            <person name="Zhao W."/>
            <person name="Sun Y."/>
            <person name="Zhang Z."/>
            <person name="Bao J."/>
            <person name="Han Y."/>
            <person name="Dong L."/>
            <person name="Ji J."/>
            <person name="Chen P."/>
            <person name="Wu S."/>
            <person name="Liu J."/>
            <person name="Xiao Y."/>
            <person name="Bu D."/>
            <person name="Tan J."/>
            <person name="Yang L."/>
            <person name="Ye C."/>
            <person name="Zhang J."/>
            <person name="Xu J."/>
            <person name="Zhou Y."/>
            <person name="Yu Y."/>
            <person name="Zhang B."/>
            <person name="Zhuang S."/>
            <person name="Wei H."/>
            <person name="Liu B."/>
            <person name="Lei M."/>
            <person name="Yu H."/>
            <person name="Li Y."/>
            <person name="Xu H."/>
            <person name="Wei S."/>
            <person name="He X."/>
            <person name="Fang L."/>
            <person name="Zhang Z."/>
            <person name="Zhang Y."/>
            <person name="Huang X."/>
            <person name="Su Z."/>
            <person name="Tong W."/>
            <person name="Li J."/>
            <person name="Tong Z."/>
            <person name="Li S."/>
            <person name="Ye J."/>
            <person name="Wang L."/>
            <person name="Fang L."/>
            <person name="Lei T."/>
            <person name="Chen C."/>
            <person name="Chen H."/>
            <person name="Xu Z."/>
            <person name="Li H."/>
            <person name="Huang H."/>
            <person name="Zhang F."/>
            <person name="Xu H."/>
            <person name="Li N."/>
            <person name="Zhao C."/>
            <person name="Li S."/>
            <person name="Dong L."/>
            <person name="Huang Y."/>
            <person name="Li L."/>
            <person name="Xi Y."/>
            <person name="Qi Q."/>
            <person name="Li W."/>
            <person name="Zhang B."/>
            <person name="Hu W."/>
            <person name="Zhang Y."/>
            <person name="Tian X."/>
            <person name="Jiao Y."/>
            <person name="Liang X."/>
            <person name="Jin J."/>
            <person name="Gao L."/>
            <person name="Zheng W."/>
            <person name="Hao B."/>
            <person name="Liu S."/>
            <person name="Wang W."/>
            <person name="Yuan L."/>
            <person name="Cao M."/>
            <person name="McDermott J."/>
            <person name="Samudrala R."/>
            <person name="Wang J."/>
            <person name="Wong G.K."/>
            <person name="Yang H."/>
        </authorList>
    </citation>
    <scope>NUCLEOTIDE SEQUENCE [LARGE SCALE GENOMIC DNA]</scope>
    <source>
        <strain evidence="2">cv. 93-11</strain>
    </source>
</reference>
<accession>A2XR27</accession>
<sequence length="56" mass="6233">MEVGQGQEQINCKHAKDNTSAFKVHGNKKTTKEQCTKTATPIPRSLVYERDAQGTK</sequence>
<dbReference type="EMBL" id="CM000129">
    <property type="protein sequence ID" value="EAY93287.1"/>
    <property type="molecule type" value="Genomic_DNA"/>
</dbReference>
<dbReference type="Gramene" id="BGIOSGA016011-TA">
    <property type="protein sequence ID" value="BGIOSGA016011-PA"/>
    <property type="gene ID" value="BGIOSGA016011"/>
</dbReference>
<keyword evidence="2" id="KW-1185">Reference proteome</keyword>
<dbReference type="HOGENOM" id="CLU_3017616_0_0_1"/>
<dbReference type="AlphaFoldDB" id="A2XR27"/>
<gene>
    <name evidence="1" type="ORF">OsI_15098</name>
</gene>
<evidence type="ECO:0000313" key="2">
    <source>
        <dbReference type="Proteomes" id="UP000007015"/>
    </source>
</evidence>
<organism evidence="1 2">
    <name type="scientific">Oryza sativa subsp. indica</name>
    <name type="common">Rice</name>
    <dbReference type="NCBI Taxonomy" id="39946"/>
    <lineage>
        <taxon>Eukaryota</taxon>
        <taxon>Viridiplantae</taxon>
        <taxon>Streptophyta</taxon>
        <taxon>Embryophyta</taxon>
        <taxon>Tracheophyta</taxon>
        <taxon>Spermatophyta</taxon>
        <taxon>Magnoliopsida</taxon>
        <taxon>Liliopsida</taxon>
        <taxon>Poales</taxon>
        <taxon>Poaceae</taxon>
        <taxon>BOP clade</taxon>
        <taxon>Oryzoideae</taxon>
        <taxon>Oryzeae</taxon>
        <taxon>Oryzinae</taxon>
        <taxon>Oryza</taxon>
        <taxon>Oryza sativa</taxon>
    </lineage>
</organism>
<proteinExistence type="predicted"/>
<dbReference type="Proteomes" id="UP000007015">
    <property type="component" value="Chromosome 4"/>
</dbReference>
<name>A2XR27_ORYSI</name>
<evidence type="ECO:0000313" key="1">
    <source>
        <dbReference type="EMBL" id="EAY93287.1"/>
    </source>
</evidence>
<protein>
    <submittedName>
        <fullName evidence="1">Uncharacterized protein</fullName>
    </submittedName>
</protein>